<reference evidence="2 3" key="1">
    <citation type="submission" date="2019-09" db="EMBL/GenBank/DDBJ databases">
        <title>In-depth cultivation of the pig gut microbiome towards novel bacterial diversity and tailored functional studies.</title>
        <authorList>
            <person name="Wylensek D."/>
            <person name="Hitch T.C.A."/>
            <person name="Clavel T."/>
        </authorList>
    </citation>
    <scope>NUCLEOTIDE SEQUENCE [LARGE SCALE GENOMIC DNA]</scope>
    <source>
        <strain evidence="2 3">PG-178-WT-4</strain>
    </source>
</reference>
<sequence length="150" mass="16327">MAVQALRTMTHSLDAWLWRRGISHPVIRPLVRNELLLTALFLLGGGIAFAATPWFFWFGVGLGIMALTFWSLARFFLRAGLGEYSTAFLRVVLLRWGGRLLLLAGLLYLALVVWKAPVTAILGGLTAGAVTALLTFAVVSREGRDASGRG</sequence>
<feature type="transmembrane region" description="Helical" evidence="1">
    <location>
        <begin position="120"/>
        <end position="139"/>
    </location>
</feature>
<dbReference type="AlphaFoldDB" id="A0A6L5XIJ5"/>
<evidence type="ECO:0000313" key="2">
    <source>
        <dbReference type="EMBL" id="MSS27016.1"/>
    </source>
</evidence>
<organism evidence="2 3">
    <name type="scientific">Desulfovibrio porci</name>
    <dbReference type="NCBI Taxonomy" id="2605782"/>
    <lineage>
        <taxon>Bacteria</taxon>
        <taxon>Pseudomonadati</taxon>
        <taxon>Thermodesulfobacteriota</taxon>
        <taxon>Desulfovibrionia</taxon>
        <taxon>Desulfovibrionales</taxon>
        <taxon>Desulfovibrionaceae</taxon>
        <taxon>Desulfovibrio</taxon>
    </lineage>
</organism>
<comment type="caution">
    <text evidence="2">The sequence shown here is derived from an EMBL/GenBank/DDBJ whole genome shotgun (WGS) entry which is preliminary data.</text>
</comment>
<feature type="transmembrane region" description="Helical" evidence="1">
    <location>
        <begin position="93"/>
        <end position="114"/>
    </location>
</feature>
<gene>
    <name evidence="2" type="ORF">FYJ44_02925</name>
</gene>
<evidence type="ECO:0000313" key="3">
    <source>
        <dbReference type="Proteomes" id="UP000477488"/>
    </source>
</evidence>
<keyword evidence="1" id="KW-1133">Transmembrane helix</keyword>
<keyword evidence="1" id="KW-0472">Membrane</keyword>
<evidence type="ECO:0000256" key="1">
    <source>
        <dbReference type="SAM" id="Phobius"/>
    </source>
</evidence>
<keyword evidence="3" id="KW-1185">Reference proteome</keyword>
<proteinExistence type="predicted"/>
<protein>
    <recommendedName>
        <fullName evidence="4">ATP synthase subunit I</fullName>
    </recommendedName>
</protein>
<dbReference type="Proteomes" id="UP000477488">
    <property type="component" value="Unassembled WGS sequence"/>
</dbReference>
<evidence type="ECO:0008006" key="4">
    <source>
        <dbReference type="Google" id="ProtNLM"/>
    </source>
</evidence>
<keyword evidence="1" id="KW-0812">Transmembrane</keyword>
<name>A0A6L5XIJ5_9BACT</name>
<feature type="transmembrane region" description="Helical" evidence="1">
    <location>
        <begin position="35"/>
        <end position="56"/>
    </location>
</feature>
<dbReference type="EMBL" id="VUMH01000002">
    <property type="protein sequence ID" value="MSS27016.1"/>
    <property type="molecule type" value="Genomic_DNA"/>
</dbReference>
<feature type="transmembrane region" description="Helical" evidence="1">
    <location>
        <begin position="62"/>
        <end position="81"/>
    </location>
</feature>
<accession>A0A6L5XIJ5</accession>